<feature type="transmembrane region" description="Helical" evidence="16">
    <location>
        <begin position="5181"/>
        <end position="5203"/>
    </location>
</feature>
<dbReference type="FunFam" id="2.60.40.10:FF:001285">
    <property type="entry name" value="Usherin"/>
    <property type="match status" value="1"/>
</dbReference>
<keyword evidence="16" id="KW-0812">Transmembrane</keyword>
<feature type="domain" description="Fibronectin type-III" evidence="19">
    <location>
        <begin position="1543"/>
        <end position="1642"/>
    </location>
</feature>
<feature type="domain" description="Laminin EGF-like" evidence="18">
    <location>
        <begin position="1018"/>
        <end position="1068"/>
    </location>
</feature>
<dbReference type="FunFam" id="2.60.40.10:FF:001211">
    <property type="entry name" value="Usherin"/>
    <property type="match status" value="1"/>
</dbReference>
<feature type="domain" description="Fibronectin type-III" evidence="19">
    <location>
        <begin position="2508"/>
        <end position="2604"/>
    </location>
</feature>
<comment type="subcellular location">
    <subcellularLocation>
        <location evidence="2">Cell projection</location>
    </subcellularLocation>
    <subcellularLocation>
        <location evidence="1">Secreted</location>
        <location evidence="1">Extracellular space</location>
        <location evidence="1">Extracellular matrix</location>
        <location evidence="1">Basement membrane</location>
    </subcellularLocation>
</comment>
<feature type="disulfide bond" evidence="14">
    <location>
        <begin position="747"/>
        <end position="756"/>
    </location>
</feature>
<feature type="disulfide bond" evidence="14">
    <location>
        <begin position="804"/>
        <end position="813"/>
    </location>
</feature>
<dbReference type="PROSITE" id="PS50027">
    <property type="entry name" value="EGF_LAM_2"/>
    <property type="match status" value="6"/>
</dbReference>
<dbReference type="FunFam" id="2.10.25.10:FF:000084">
    <property type="entry name" value="Laminin subunit alpha 3"/>
    <property type="match status" value="1"/>
</dbReference>
<dbReference type="FunFam" id="2.60.40.10:FF:001379">
    <property type="entry name" value="Usherin"/>
    <property type="match status" value="1"/>
</dbReference>
<dbReference type="SMART" id="SM00282">
    <property type="entry name" value="LamG"/>
    <property type="match status" value="3"/>
</dbReference>
<feature type="domain" description="Laminin EGF-like" evidence="18">
    <location>
        <begin position="777"/>
        <end position="831"/>
    </location>
</feature>
<feature type="domain" description="Laminin G" evidence="17">
    <location>
        <begin position="1788"/>
        <end position="1973"/>
    </location>
</feature>
<feature type="domain" description="Fibronectin type-III" evidence="19">
    <location>
        <begin position="3670"/>
        <end position="3757"/>
    </location>
</feature>
<dbReference type="SUPFAM" id="SSF49265">
    <property type="entry name" value="Fibronectin type III"/>
    <property type="match status" value="21"/>
</dbReference>
<keyword evidence="16" id="KW-0472">Membrane</keyword>
<evidence type="ECO:0000313" key="22">
    <source>
        <dbReference type="Proteomes" id="UP001460270"/>
    </source>
</evidence>
<evidence type="ECO:0000256" key="15">
    <source>
        <dbReference type="SAM" id="MobiDB-lite"/>
    </source>
</evidence>
<feature type="domain" description="Laminin EGF-like" evidence="18">
    <location>
        <begin position="724"/>
        <end position="776"/>
    </location>
</feature>
<feature type="disulfide bond" evidence="14">
    <location>
        <begin position="1090"/>
        <end position="1099"/>
    </location>
</feature>
<evidence type="ECO:0000259" key="19">
    <source>
        <dbReference type="PROSITE" id="PS50853"/>
    </source>
</evidence>
<dbReference type="FunFam" id="2.60.40.10:FF:000991">
    <property type="entry name" value="Usherin"/>
    <property type="match status" value="1"/>
</dbReference>
<keyword evidence="13 14" id="KW-0424">Laminin EGF-like domain</keyword>
<keyword evidence="8" id="KW-0130">Cell adhesion</keyword>
<dbReference type="CDD" id="cd00055">
    <property type="entry name" value="EGF_Lam"/>
    <property type="match status" value="9"/>
</dbReference>
<feature type="domain" description="Fibronectin type-III" evidence="19">
    <location>
        <begin position="2953"/>
        <end position="3064"/>
    </location>
</feature>
<evidence type="ECO:0000256" key="5">
    <source>
        <dbReference type="ARBA" id="ARBA00022729"/>
    </source>
</evidence>
<evidence type="ECO:0000256" key="2">
    <source>
        <dbReference type="ARBA" id="ARBA00004316"/>
    </source>
</evidence>
<dbReference type="FunFam" id="2.10.25.10:FF:000090">
    <property type="entry name" value="laminin subunit alpha"/>
    <property type="match status" value="3"/>
</dbReference>
<dbReference type="GO" id="GO:0042995">
    <property type="term" value="C:cell projection"/>
    <property type="evidence" value="ECO:0007669"/>
    <property type="project" value="UniProtKB-SubCell"/>
</dbReference>
<feature type="domain" description="Fibronectin type-III" evidence="19">
    <location>
        <begin position="2326"/>
        <end position="2415"/>
    </location>
</feature>
<dbReference type="PROSITE" id="PS50025">
    <property type="entry name" value="LAM_G_DOMAIN"/>
    <property type="match status" value="2"/>
</dbReference>
<dbReference type="InterPro" id="IPR036116">
    <property type="entry name" value="FN3_sf"/>
</dbReference>
<dbReference type="FunFam" id="2.60.40.10:FF:001716">
    <property type="entry name" value="Usherin"/>
    <property type="match status" value="1"/>
</dbReference>
<dbReference type="SMART" id="SM00560">
    <property type="entry name" value="LamGL"/>
    <property type="match status" value="1"/>
</dbReference>
<dbReference type="FunFam" id="2.60.40.10:FF:001100">
    <property type="entry name" value="Usherin"/>
    <property type="match status" value="1"/>
</dbReference>
<dbReference type="Gene3D" id="2.10.25.10">
    <property type="entry name" value="Laminin"/>
    <property type="match status" value="8"/>
</dbReference>
<feature type="domain" description="Fibronectin type-III" evidence="19">
    <location>
        <begin position="4325"/>
        <end position="4435"/>
    </location>
</feature>
<keyword evidence="12" id="KW-0966">Cell projection</keyword>
<keyword evidence="10 14" id="KW-1015">Disulfide bond</keyword>
<keyword evidence="11" id="KW-0325">Glycoprotein</keyword>
<keyword evidence="3" id="KW-0964">Secreted</keyword>
<dbReference type="InterPro" id="IPR002049">
    <property type="entry name" value="LE_dom"/>
</dbReference>
<dbReference type="SUPFAM" id="SSF57196">
    <property type="entry name" value="EGF/Laminin"/>
    <property type="match status" value="7"/>
</dbReference>
<feature type="region of interest" description="Disordered" evidence="15">
    <location>
        <begin position="1"/>
        <end position="43"/>
    </location>
</feature>
<evidence type="ECO:0000259" key="17">
    <source>
        <dbReference type="PROSITE" id="PS50025"/>
    </source>
</evidence>
<evidence type="ECO:0000256" key="3">
    <source>
        <dbReference type="ARBA" id="ARBA00022525"/>
    </source>
</evidence>
<dbReference type="Pfam" id="PF13385">
    <property type="entry name" value="Laminin_G_3"/>
    <property type="match status" value="1"/>
</dbReference>
<evidence type="ECO:0000256" key="11">
    <source>
        <dbReference type="ARBA" id="ARBA00023180"/>
    </source>
</evidence>
<dbReference type="Proteomes" id="UP001460270">
    <property type="component" value="Unassembled WGS sequence"/>
</dbReference>
<proteinExistence type="predicted"/>
<feature type="disulfide bond" evidence="14">
    <location>
        <begin position="1018"/>
        <end position="1030"/>
    </location>
</feature>
<evidence type="ECO:0000256" key="1">
    <source>
        <dbReference type="ARBA" id="ARBA00004302"/>
    </source>
</evidence>
<dbReference type="PANTHER" id="PTHR46957:SF7">
    <property type="entry name" value="USHERIN"/>
    <property type="match status" value="1"/>
</dbReference>
<dbReference type="InterPro" id="IPR003961">
    <property type="entry name" value="FN3_dom"/>
</dbReference>
<dbReference type="EMBL" id="JBBPFD010000009">
    <property type="protein sequence ID" value="KAK7913340.1"/>
    <property type="molecule type" value="Genomic_DNA"/>
</dbReference>
<organism evidence="21 22">
    <name type="scientific">Mugilogobius chulae</name>
    <name type="common">yellowstripe goby</name>
    <dbReference type="NCBI Taxonomy" id="88201"/>
    <lineage>
        <taxon>Eukaryota</taxon>
        <taxon>Metazoa</taxon>
        <taxon>Chordata</taxon>
        <taxon>Craniata</taxon>
        <taxon>Vertebrata</taxon>
        <taxon>Euteleostomi</taxon>
        <taxon>Actinopterygii</taxon>
        <taxon>Neopterygii</taxon>
        <taxon>Teleostei</taxon>
        <taxon>Neoteleostei</taxon>
        <taxon>Acanthomorphata</taxon>
        <taxon>Gobiaria</taxon>
        <taxon>Gobiiformes</taxon>
        <taxon>Gobioidei</taxon>
        <taxon>Gobiidae</taxon>
        <taxon>Gobionellinae</taxon>
        <taxon>Mugilogobius</taxon>
    </lineage>
</organism>
<dbReference type="GO" id="GO:0007155">
    <property type="term" value="P:cell adhesion"/>
    <property type="evidence" value="ECO:0007669"/>
    <property type="project" value="UniProtKB-KW"/>
</dbReference>
<dbReference type="FunFam" id="2.60.40.10:FF:001176">
    <property type="entry name" value="Usherin"/>
    <property type="match status" value="2"/>
</dbReference>
<dbReference type="SMART" id="SM00180">
    <property type="entry name" value="EGF_Lam"/>
    <property type="match status" value="9"/>
</dbReference>
<evidence type="ECO:0000256" key="13">
    <source>
        <dbReference type="ARBA" id="ARBA00023292"/>
    </source>
</evidence>
<gene>
    <name evidence="21" type="ORF">WMY93_013551</name>
</gene>
<feature type="domain" description="Fibronectin type-III" evidence="19">
    <location>
        <begin position="2416"/>
        <end position="2504"/>
    </location>
</feature>
<feature type="domain" description="Fibronectin type-III" evidence="19">
    <location>
        <begin position="4617"/>
        <end position="4704"/>
    </location>
</feature>
<feature type="disulfide bond" evidence="14">
    <location>
        <begin position="1069"/>
        <end position="1081"/>
    </location>
</feature>
<dbReference type="InterPro" id="IPR013783">
    <property type="entry name" value="Ig-like_fold"/>
</dbReference>
<dbReference type="SUPFAM" id="SSF49899">
    <property type="entry name" value="Concanavalin A-like lectins/glucanases"/>
    <property type="match status" value="3"/>
</dbReference>
<dbReference type="FunFam" id="2.60.40.10:FF:000819">
    <property type="entry name" value="Usherin"/>
    <property type="match status" value="1"/>
</dbReference>
<dbReference type="Gene3D" id="2.60.120.200">
    <property type="match status" value="3"/>
</dbReference>
<feature type="disulfide bond" evidence="14">
    <location>
        <begin position="934"/>
        <end position="943"/>
    </location>
</feature>
<feature type="domain" description="Laminin EGF-like" evidence="18">
    <location>
        <begin position="912"/>
        <end position="967"/>
    </location>
</feature>
<feature type="domain" description="Fibronectin type-III" evidence="19">
    <location>
        <begin position="4133"/>
        <end position="4236"/>
    </location>
</feature>
<dbReference type="PROSITE" id="PS01248">
    <property type="entry name" value="EGF_LAM_1"/>
    <property type="match status" value="2"/>
</dbReference>
<keyword evidence="6" id="KW-0677">Repeat</keyword>
<dbReference type="InterPro" id="IPR013320">
    <property type="entry name" value="ConA-like_dom_sf"/>
</dbReference>
<comment type="caution">
    <text evidence="14">Lacks conserved residue(s) required for the propagation of feature annotation.</text>
</comment>
<dbReference type="FunFam" id="2.10.25.10:FF:000105">
    <property type="entry name" value="laminin subunit gamma-1"/>
    <property type="match status" value="1"/>
</dbReference>
<feature type="domain" description="Fibronectin type-III" evidence="19">
    <location>
        <begin position="3572"/>
        <end position="3666"/>
    </location>
</feature>
<evidence type="ECO:0000256" key="16">
    <source>
        <dbReference type="SAM" id="Phobius"/>
    </source>
</evidence>
<feature type="domain" description="Fibronectin type-III" evidence="19">
    <location>
        <begin position="1435"/>
        <end position="1542"/>
    </location>
</feature>
<dbReference type="FunFam" id="2.60.40.10:FF:001004">
    <property type="entry name" value="Usherin"/>
    <property type="match status" value="1"/>
</dbReference>
<dbReference type="PROSITE" id="PS50853">
    <property type="entry name" value="FN3"/>
    <property type="match status" value="29"/>
</dbReference>
<dbReference type="SMART" id="SM00060">
    <property type="entry name" value="FN3"/>
    <property type="match status" value="32"/>
</dbReference>
<feature type="disulfide bond" evidence="14">
    <location>
        <begin position="1052"/>
        <end position="1066"/>
    </location>
</feature>
<evidence type="ECO:0000256" key="6">
    <source>
        <dbReference type="ARBA" id="ARBA00022737"/>
    </source>
</evidence>
<feature type="domain" description="Fibronectin type-III" evidence="19">
    <location>
        <begin position="4526"/>
        <end position="4613"/>
    </location>
</feature>
<keyword evidence="4" id="KW-0272">Extracellular matrix</keyword>
<dbReference type="GO" id="GO:0005604">
    <property type="term" value="C:basement membrane"/>
    <property type="evidence" value="ECO:0007669"/>
    <property type="project" value="UniProtKB-SubCell"/>
</dbReference>
<evidence type="ECO:0008006" key="23">
    <source>
        <dbReference type="Google" id="ProtNLM"/>
    </source>
</evidence>
<comment type="caution">
    <text evidence="21">The sequence shown here is derived from an EMBL/GenBank/DDBJ whole genome shotgun (WGS) entry which is preliminary data.</text>
</comment>
<feature type="disulfide bond" evidence="14">
    <location>
        <begin position="882"/>
        <end position="891"/>
    </location>
</feature>
<dbReference type="Gene3D" id="2.60.120.260">
    <property type="entry name" value="Galactose-binding domain-like"/>
    <property type="match status" value="1"/>
</dbReference>
<dbReference type="FunFam" id="2.10.25.10:FF:000275">
    <property type="entry name" value="usherin"/>
    <property type="match status" value="1"/>
</dbReference>
<feature type="domain" description="Fibronectin type-III" evidence="19">
    <location>
        <begin position="2688"/>
        <end position="2780"/>
    </location>
</feature>
<keyword evidence="7" id="KW-0084">Basement membrane</keyword>
<feature type="domain" description="Fibronectin type-III" evidence="19">
    <location>
        <begin position="4784"/>
        <end position="4882"/>
    </location>
</feature>
<feature type="domain" description="Fibronectin type-III" evidence="19">
    <location>
        <begin position="4436"/>
        <end position="4525"/>
    </location>
</feature>
<dbReference type="Pfam" id="PF00041">
    <property type="entry name" value="fn3"/>
    <property type="match status" value="14"/>
</dbReference>
<dbReference type="GO" id="GO:0048513">
    <property type="term" value="P:animal organ development"/>
    <property type="evidence" value="ECO:0007669"/>
    <property type="project" value="UniProtKB-ARBA"/>
</dbReference>
<dbReference type="Gene3D" id="2.60.40.10">
    <property type="entry name" value="Immunoglobulins"/>
    <property type="match status" value="29"/>
</dbReference>
<protein>
    <recommendedName>
        <fullName evidence="23">Usherin</fullName>
    </recommendedName>
</protein>
<dbReference type="InterPro" id="IPR008211">
    <property type="entry name" value="Laminin_N"/>
</dbReference>
<evidence type="ECO:0000256" key="8">
    <source>
        <dbReference type="ARBA" id="ARBA00022889"/>
    </source>
</evidence>
<feature type="domain" description="Fibronectin type-III" evidence="19">
    <location>
        <begin position="3853"/>
        <end position="3942"/>
    </location>
</feature>
<feature type="domain" description="Fibronectin type-III" evidence="19">
    <location>
        <begin position="4237"/>
        <end position="4324"/>
    </location>
</feature>
<keyword evidence="5" id="KW-0732">Signal</keyword>
<evidence type="ECO:0000256" key="4">
    <source>
        <dbReference type="ARBA" id="ARBA00022530"/>
    </source>
</evidence>
<dbReference type="FunFam" id="2.60.40.10:FF:001030">
    <property type="entry name" value="Usherin"/>
    <property type="match status" value="1"/>
</dbReference>
<evidence type="ECO:0000313" key="21">
    <source>
        <dbReference type="EMBL" id="KAK7913340.1"/>
    </source>
</evidence>
<feature type="domain" description="Laminin EGF-like" evidence="18">
    <location>
        <begin position="1069"/>
        <end position="1119"/>
    </location>
</feature>
<dbReference type="Pfam" id="PF02210">
    <property type="entry name" value="Laminin_G_2"/>
    <property type="match status" value="2"/>
</dbReference>
<feature type="domain" description="Fibronectin type-III" evidence="19">
    <location>
        <begin position="3943"/>
        <end position="4038"/>
    </location>
</feature>
<evidence type="ECO:0000256" key="7">
    <source>
        <dbReference type="ARBA" id="ARBA00022869"/>
    </source>
</evidence>
<keyword evidence="9" id="KW-0175">Coiled coil</keyword>
<dbReference type="InterPro" id="IPR006558">
    <property type="entry name" value="LamG-like"/>
</dbReference>
<name>A0AAW0NZT7_9GOBI</name>
<feature type="domain" description="Fibronectin type-III" evidence="19">
    <location>
        <begin position="4040"/>
        <end position="4132"/>
    </location>
</feature>
<dbReference type="FunFam" id="2.10.25.10:FF:000224">
    <property type="entry name" value="Usherin"/>
    <property type="match status" value="1"/>
</dbReference>
<evidence type="ECO:0000259" key="20">
    <source>
        <dbReference type="PROSITE" id="PS51117"/>
    </source>
</evidence>
<feature type="domain" description="Fibronectin type-III" evidence="19">
    <location>
        <begin position="3161"/>
        <end position="3253"/>
    </location>
</feature>
<sequence length="5352" mass="586239">MLRIGQHSPEGVTGLNPNREHTAQPHTITSVSSSTQHYSCSPQPPLLAPSSPLCLSKASLYFHVRGEQQVGGLLTLHLMERHELQQPSKQRQQGHFPHMENIAAFKPVSSSPVHFTCGFPERSSYCQSATSQNELQACHQAFCVQDCLYRSSTPPYAPLLLAAHRGSCITEDNNDTHTTKSETQPTVSMEEGLRESTSVIFWPENGGCLVSPPSQKLGPSGSFTLAVWVKPNSTGEMLLLEMNSKESLAFAVTISEQAVILRYGDSSGHTSRMVNFRTPGRLVPSKWTHLVLQIYDTEISLFLDGLEEDGTPLETQTLFNKILDPIEGDAMWVGRSSNGSNQFIGRMQDFRFYPATLTNREIVELYSGILPKVHAQSECRCPSKYPRVHPLLERYCIPNAVEDTTNDRTPRLNENAHPLSYLNDHNMGTTWLSKNMTIQDLDEGVTISVNLLNGQYQVFYVIIQFGSLLPEKIVFQRRYIDVEKPNASEEPWSDWQYMAQNCSMFNMDNNGPLLKPDSINCLKLPSEVPYTGGNITFSLLAAEPSLRPGYNDFYNTPALQKMVYATQVRVHLTGQYLTTETGVNPGHRYYAIKEITISGRCECHGHADHCDTNVTPYRCSCLPESHTEGNNCQQCMPLYNDKPFISGNQLQPMNCRPCQCYGHAFSCHYDAQADDHPNDHYRGGGGVCDNCMHNTSGRNCEMCVSKFFRNKGADPFLVNVCQPCTCNTAGTVNESEICAQVGGQCPCKHAVTGRQCTDCLPGWFGLDSSNPSGCFQCNCSEIGTMSFSADGSLSCNQHTGQCPCKPHVTGLSCDRCEFGYWNLSHPNGCIPCNCDQLGSLSPFCEPEGGQCDMEGSCSPCDCSENGTITGTICDPHTGQCVCKENVSGRRCDTCKSGYHSLDHRNSFGCLPCVCDLSGTVLGGTCDIDSGQCRCKEGVEGTQCNNCAYNYYNLSVSTESGVSHSCVPCSCDPSGTVDESVCDTTTGQCVCLFTRYGKDCSNCRPGFYLPQNSSACEKCGCHPTGAVQGTCENHTGQCECSHPSVGGKHCDQCLDKYFGFNPGLGRCQPCACDPVGSLNGSCHPDSGVCICKLLVTGDSCDECQPGSRYLDAENPYGCSKVPSQQPPPIATSLNYSSIWLTWRSPDSPYSNKLNYSLIRDGQLLYTIQSHYPFSNESFEDTYLSPYTNYTYWLVTANVAGSTKSVPVSCQTLGAPPSADELNLKLVGRPGSTSAHFSWSAPSNDTGPVDKFLLFSKGPVSGEPVLHYTGLSREAVANGLKPFTQYSVYLEACASGGCTVSKPLSLLTASAPPQNQPPPNVTVVGPHTLNVSWDPPALPNGVITKYEVFLLGPFASYNHSNETAEKLVFTSSGWWDPSMSYIAETNRSTIPPPERTSMITGLQGFSTFQIRVVSSNMAGSVTSQWTTARTMEGVPEFIAPPQVTAVSASSLKVTWNTTEGHGVIARGHVTEYHVNLITEQSNNTYSPPVINQVIHRTNQTSQSFYLVEGLKPYQLYSFSVTLCTKTACITSSPSTGRTLSAAPSGLSPPRLDPVNDSTIQIHWDPPAQLNGPPPPYQVERIDVSLSDPQTPVVRGTRFPGSSFYKFPDDTFPTNTDFTGIRLSFKTKSPNGLLIAAFSPGTQEEFIAIHLKNGQLYFVFDPQGSLVTVSVNMKGLLHDDQWHTVTATRKGSMGKVTIDNQHTATASATNGNSIIGENTGVFIGGLPVDFTLKRKDLDLDLVQQSFTGCLRDVYFLMMDSPFEQWRPLNWSSATEKVSAYESWEGCPAQLVDGAHFLGYGYLELSDSVFRGGENFKISFEFRTDQLDAVLLFTYNTQRDDYMLVELKGGFLSFIVSCEGEVMSLVMWAGLGYCDGDWKLFSVTKKGSFLSAAVDDWEDMAKGEGQNVQLQVDSSFYLGGVPSELSHHALDSQSHKHGLGGCIRSVFISDGRNSVHSPFVNLLVSSIGSVRIFLGGCPSSESRYNCRGNDSVLIYTGKNTQAIDYTLQPFTEYFYRYVALGAGGWSVGPWQRGRSQGRFPQVVPPPSTFQNLNGFSANVFWTPPTDELMGMIDYYELKAYNLDNPGEAPITAVYLANGNFTGVLNGLTPNTRYSVTVSACTHFGCTESQQKDSNNDSMFLLTTPEEAPGVVFPPVTVSSPTSLNITWKSPANGVITEYLLYHNSQMVYKGTGEQYNIAGLDVYSTHILVVSACTSAGCTNSSQITVVTSQLPPGPLQAPTLTLLDSRTMLVDWARPSQVNGVLESYSIFVSPDDGPVLVHNTTDLTEEYTVRNLTPGTAYRVNIAACTGGGCTLSPPSHAKTEESTPEDIPAPVVTPVSPHSFNVSWTPPKTPNGVITSYGLWLDGALILNASSSEMFFTVDGLPPWSQHVLRLQACTARGCGKGPLAEMHTLEMTPEGPILLELTNHSARSVRVRWTAPPRPNGNLTYTLYYKNNDSDGVVDGNAVAGGWLTVTDLKPYSNYSFWIRGCNSQGCVQSLPFSITTPPTAPDGLAPPQLISATSSSLNLSWSAPERSNGPGPLQYGLQMRTSLHASVLRLLENATDTFTLHVTGLKPYRDYVFRVMVSHLHGQTFGPWTTIQTAEDKPGPINTPNLQDIYPRSAVLTWAAPLEPNGVILNYTLYLFSSLDTELDTQPISEVLVPSNSSPATETYITWNFNTGVSSLTTAYLGSGSGVLMHDIQPTSSQGSGLPLSSFTSSSLHSTFIQSLHANSSFLMVTVHGNTTSYTLDGLLPYTPYRVKVEACTVVGCTLSGISPSFRTLSAPAEGIPLPYVYSATPTSVLLSWGSPGRSNGPLERWTIQRRVAGTSQISTVVHLSPNSSPLSFLDFSSALSPWTSYEYRLVLQNQAGRSTGPWVNVTTRPSRPAGLNPPRVEVLGPESLQVMWSPPLVPNVTELVPFTNYTVSVLACSTGGGVVGGCTESLPTLATTLPTLPQGLAPLNIVPVSESFLAISWQPPERPNGPNIRYKLLRRKTHQPLGLATVPTQANTTSFATEDLHHWFHIYSGTKLFYQDKGLSRFTQYQYQLLVYNDIGNSSSDIFTATTMAGIPHHPPSVSAFPINHTTIYINWTEPSLQDLQGEVDSYYVEVNSKRFSEIYTFPGNITSTVISDLWPSTIYSVLLHVFNGAHNTTKVMVNITTEDGEPEEMLTPEVVPVNSSAVRVLWSPPLKPNGAITVYNIYVNDQLQASEDNSSGSYLLVDLLPFTVYSVQVEVCTVYACVRSDPTYTTTVEDLPVDFISPNVSVLSSRTVKLDWSHPGRPSGIMLGYEVLRRTIRSCGIGSETALGSGFTCTYIQCPAAHAVCGASCFHPDTEVCCGGLLFPKKPQYYCCKDTYQNWNSSVIPVCCNGKLFPTLPEHQCCGGYYIHVKEYEYCCPDHAQGRVSMGIGDSCCGGVPYSVRGGQLCCDGTLHDGYGLQCCGGRVVDHSLVCCGDHEEGQVHTYIQNFVCCGREYINSSNSLCCVDNDGYPQIHPAGNATVTLQCCGSKVIPQDEGCCNGIGYDPQRHVCADQPTPGLTIEHQCLQGTICPIVAASTAYCGSCDLDPSTTTCTWVLSPPIVPHSTIVNPISHTEYNESLYSYKIANLGYNVKQFQAGLCPSHEEVVYSGDAKQLSFTDSALEPFTTYQYRVRGWNSFGHGFSDNTTVTTLEDKPWGVAPPRWSRLNDRDDIIHLYWQTPARPNGEITHYVILRDGQERYRGDETSFTDVRGIGPFQEYSYQLRACNLAGCADSLQVSAVTVQGVPEGVHPPVVTALSSTSLLVTWTQPSHPNGVIQRYYLNQTSIGTILTHTQGSNNYTVSGLEPYTEYTFVLVACTVVGCGASSPSTGRTLQSVPAGVWLRPRHLIINTSAVELYWDQPARPNGLISQYTLNRDGNTIFTGGQRDQNFTDTGLLPNHRYVYELEATTAGGASQSDKYIIETPITSPTEISAPHNVTVSSPHSISLAWTPPALFNSDQIVNYTIILNSDNSKFSMFPAGTDLEVNVTDLEPFTTYFIRVQACQDDGCAVGDGFYVQTLEAVPEDMMPPTIHSVGPSVLEVHWLPPLKPNGLITSYHIYRRPYQTIQDLLVFIWSSGALEFVDASPSLQPFSYYQYKVQALNSKGFASSRWALAQTLQAQPQNMNAPTATPTGAYSVHLKWSEPEQPNGLISHYRLVYKKHQQDPTLNSTAVIALTVEGSTLEATIFGLDPYSDYSFQIEAINEAGNIFSSWVQTKTLEASPADMSNFTVEQREQGRALLLSWDEPGSPNGAITMYNLYSDGILEFSGQTRSFLFRRLEPWTDYNLTLEACNSAGCTRTRSQQVTTAAAPPASQPPPTALFIGTDQVSLTWGPPSEPNGPIGEYILLGRSPDEFGRGRSNEDTESSKVLFRETSPYESETFSYTVTGLRPWTRYEFSIQTYNPAGHTQSPWVTVMTRQASPRGLAPPTVTHVSGRPTELLVFWAAPLEPNGVLQSYRIIRNNISFAFSFDPTIVSYNDEDLKPFSKYSYAVIACTSEGCVTSAYTNITTLEAPPAIVEVPTVNNITSSTIRLAWSPPTTENGEVTEYVLWLNNEEVYRGTHLHAELSNLRPHTFYQLSLEACTSGGCTTSTTISAQTDEAPPIGLAPPSLKVTGSDSIEISWTAPEQPNGIIIGYELRRDGELVYIGTEMHYHDFTLLPNVEYSYAITANNSKGQVSSAEATTKTHQSAPSGVGLPMLTAIGPDQLRVDWSTPANPMEKFAFSERQITLDGLFPNYRYEVKVEACTVLGCSSSEWSPVVTLEAPPSGQATPMLDLQPDEETGFETTFVLSWSAPTQPNGLILHYELYRRLDQTQKSDGATLIYRNTSTVYTDKGLLPYTKYQYQVWAVNSAGHAASPWANGRTGPGPPEGLHQPIFINVLATSAVVKISTPTKPNGIISLYRVFSQNHSNTLCCSQGPVKELHTLSAPPAHQPAPRPIALMSRSVQLEWEQPLAPNGVIERWVNSNVGHVDLFMLYISYIYVFVQCELHLRSRCPQPPQPVPLPCVEGRIEVCYYGKSWAHNVTGLNPYSNFELRAVCFNKMGSTASNWTTVTTLSEAPQYVAPFLVGSNLTTVWLDWSESFSLNGRLQEYTVTESRLRLYSGFYSFLHIPLTSQKPLSLQVTCTTDNGSASTPVIKYNPTFGLDLGEQDDSDKQEVSMSPTPVYAELWFILLFSILGLFLLALLIGLVLQRALRKDPAARERPPLAMLQKTSRPRGDVYMRSCPDLCSKHYSGSVLLTGRPTALSDTKIMESGQRFSTMPVLRVPSQPDLSQSYSQHALHRSVSQLIDRKSLMMEEGSWDNPLGQDSGLYVEEEEFEDAVKTLSSVKKERAMFTDTHL</sequence>
<reference evidence="22" key="1">
    <citation type="submission" date="2024-04" db="EMBL/GenBank/DDBJ databases">
        <title>Salinicola lusitanus LLJ914,a marine bacterium isolated from the Okinawa Trough.</title>
        <authorList>
            <person name="Li J."/>
        </authorList>
    </citation>
    <scope>NUCLEOTIDE SEQUENCE [LARGE SCALE GENOMIC DNA]</scope>
</reference>
<dbReference type="Pfam" id="PF00053">
    <property type="entry name" value="EGF_laminin"/>
    <property type="match status" value="9"/>
</dbReference>
<evidence type="ECO:0000259" key="18">
    <source>
        <dbReference type="PROSITE" id="PS50027"/>
    </source>
</evidence>
<feature type="disulfide bond" evidence="14">
    <location>
        <begin position="1071"/>
        <end position="1088"/>
    </location>
</feature>
<keyword evidence="16" id="KW-1133">Transmembrane helix</keyword>
<feature type="domain" description="Fibronectin type-III" evidence="19">
    <location>
        <begin position="3068"/>
        <end position="3159"/>
    </location>
</feature>
<feature type="domain" description="Fibronectin type-III" evidence="19">
    <location>
        <begin position="2782"/>
        <end position="2883"/>
    </location>
</feature>
<feature type="domain" description="Fibronectin type-III" evidence="19">
    <location>
        <begin position="2039"/>
        <end position="2142"/>
    </location>
</feature>
<feature type="compositionally biased region" description="Polar residues" evidence="15">
    <location>
        <begin position="24"/>
        <end position="38"/>
    </location>
</feature>
<keyword evidence="22" id="KW-1185">Reference proteome</keyword>
<feature type="domain" description="Fibronectin type-III" evidence="19">
    <location>
        <begin position="1121"/>
        <end position="1213"/>
    </location>
</feature>
<accession>A0AAW0NZT7</accession>
<dbReference type="SMART" id="SM00136">
    <property type="entry name" value="LamNT"/>
    <property type="match status" value="1"/>
</dbReference>
<feature type="domain" description="Fibronectin type-III" evidence="19">
    <location>
        <begin position="2143"/>
        <end position="2227"/>
    </location>
</feature>
<dbReference type="PRINTS" id="PR00011">
    <property type="entry name" value="EGFLAMININ"/>
</dbReference>
<evidence type="ECO:0000256" key="14">
    <source>
        <dbReference type="PROSITE-ProRule" id="PRU00460"/>
    </source>
</evidence>
<dbReference type="CDD" id="cd00063">
    <property type="entry name" value="FN3"/>
    <property type="match status" value="28"/>
</dbReference>
<feature type="domain" description="Laminin N-terminal" evidence="20">
    <location>
        <begin position="348"/>
        <end position="600"/>
    </location>
</feature>
<dbReference type="PROSITE" id="PS51117">
    <property type="entry name" value="LAMININ_NTER"/>
    <property type="match status" value="1"/>
</dbReference>
<feature type="domain" description="Fibronectin type-III" evidence="19">
    <location>
        <begin position="1214"/>
        <end position="1312"/>
    </location>
</feature>
<dbReference type="InterPro" id="IPR050713">
    <property type="entry name" value="RTP_Phos/Ushers"/>
</dbReference>
<feature type="domain" description="Fibronectin type-III" evidence="19">
    <location>
        <begin position="1315"/>
        <end position="1431"/>
    </location>
</feature>
<evidence type="ECO:0000256" key="9">
    <source>
        <dbReference type="ARBA" id="ARBA00023054"/>
    </source>
</evidence>
<feature type="disulfide bond" evidence="14">
    <location>
        <begin position="1020"/>
        <end position="1037"/>
    </location>
</feature>
<feature type="domain" description="Fibronectin type-III" evidence="19">
    <location>
        <begin position="3758"/>
        <end position="3851"/>
    </location>
</feature>
<feature type="domain" description="Laminin G" evidence="17">
    <location>
        <begin position="1591"/>
        <end position="1783"/>
    </location>
</feature>
<evidence type="ECO:0000256" key="12">
    <source>
        <dbReference type="ARBA" id="ARBA00023273"/>
    </source>
</evidence>
<evidence type="ECO:0000256" key="10">
    <source>
        <dbReference type="ARBA" id="ARBA00023157"/>
    </source>
</evidence>
<feature type="domain" description="Fibronectin type-III" evidence="19">
    <location>
        <begin position="2228"/>
        <end position="2325"/>
    </location>
</feature>
<dbReference type="InterPro" id="IPR001791">
    <property type="entry name" value="Laminin_G"/>
</dbReference>
<dbReference type="PANTHER" id="PTHR46957">
    <property type="entry name" value="CYTOKINE RECEPTOR"/>
    <property type="match status" value="1"/>
</dbReference>
<feature type="domain" description="Laminin EGF-like" evidence="18">
    <location>
        <begin position="860"/>
        <end position="911"/>
    </location>
</feature>
<dbReference type="CDD" id="cd00110">
    <property type="entry name" value="LamG"/>
    <property type="match status" value="2"/>
</dbReference>